<evidence type="ECO:0000313" key="1">
    <source>
        <dbReference type="EMBL" id="MDU0355980.1"/>
    </source>
</evidence>
<gene>
    <name evidence="1" type="ORF">RS130_20660</name>
</gene>
<evidence type="ECO:0000313" key="2">
    <source>
        <dbReference type="Proteomes" id="UP001247805"/>
    </source>
</evidence>
<keyword evidence="2" id="KW-1185">Reference proteome</keyword>
<sequence length="221" mass="24545">MLPLAQSQSHQEIAHDHRVINKISALTINATHTANQSDFDIDVSAGGNTFTLLLRPNVKLTKLLTEKQQRNVTLLKGNIKGIPNSWARLSLKSGHYTGVFYDGTELYFIEPKTSISKVVKGDSRNLLILENDTEQVLYKASDVEMNASCALEIHNPQAKTFDYSALQDELSSMTASIAGRSINLKIMADTEFNSANNNDALSRMLIEMNVVQVDFCRASKR</sequence>
<dbReference type="EMBL" id="JAWDIO010000002">
    <property type="protein sequence ID" value="MDU0355980.1"/>
    <property type="molecule type" value="Genomic_DNA"/>
</dbReference>
<dbReference type="RefSeq" id="WP_316027491.1">
    <property type="nucleotide sequence ID" value="NZ_JAWDIO010000002.1"/>
</dbReference>
<name>A0ABU3T153_9ALTE</name>
<protein>
    <submittedName>
        <fullName evidence="1">Uncharacterized protein</fullName>
    </submittedName>
</protein>
<comment type="caution">
    <text evidence="1">The sequence shown here is derived from an EMBL/GenBank/DDBJ whole genome shotgun (WGS) entry which is preliminary data.</text>
</comment>
<accession>A0ABU3T153</accession>
<organism evidence="1 2">
    <name type="scientific">Paraglaciecola aquimarina</name>
    <dbReference type="NCBI Taxonomy" id="1235557"/>
    <lineage>
        <taxon>Bacteria</taxon>
        <taxon>Pseudomonadati</taxon>
        <taxon>Pseudomonadota</taxon>
        <taxon>Gammaproteobacteria</taxon>
        <taxon>Alteromonadales</taxon>
        <taxon>Alteromonadaceae</taxon>
        <taxon>Paraglaciecola</taxon>
    </lineage>
</organism>
<proteinExistence type="predicted"/>
<dbReference type="Proteomes" id="UP001247805">
    <property type="component" value="Unassembled WGS sequence"/>
</dbReference>
<reference evidence="1 2" key="1">
    <citation type="submission" date="2023-10" db="EMBL/GenBank/DDBJ databases">
        <title>Glaciecola aquimarina strain GGW-M5 nov., isolated from a coastal seawater.</title>
        <authorList>
            <person name="Bayburt H."/>
            <person name="Kim J.M."/>
            <person name="Choi B.J."/>
            <person name="Jeon C.O."/>
        </authorList>
    </citation>
    <scope>NUCLEOTIDE SEQUENCE [LARGE SCALE GENOMIC DNA]</scope>
    <source>
        <strain evidence="1 2">KCTC 32108</strain>
    </source>
</reference>